<dbReference type="PROSITE" id="PS01133">
    <property type="entry name" value="UPF0017"/>
    <property type="match status" value="1"/>
</dbReference>
<dbReference type="Pfam" id="PF00561">
    <property type="entry name" value="Abhydrolase_1"/>
    <property type="match status" value="1"/>
</dbReference>
<dbReference type="RefSeq" id="XP_001385510.2">
    <property type="nucleotide sequence ID" value="XM_001385473.1"/>
</dbReference>
<dbReference type="PANTHER" id="PTHR10794">
    <property type="entry name" value="ABHYDROLASE DOMAIN-CONTAINING PROTEIN"/>
    <property type="match status" value="1"/>
</dbReference>
<dbReference type="InterPro" id="IPR050960">
    <property type="entry name" value="AB_hydrolase_4_sf"/>
</dbReference>
<dbReference type="eggNOG" id="KOG1838">
    <property type="taxonomic scope" value="Eukaryota"/>
</dbReference>
<dbReference type="KEGG" id="pic:PICST_84806"/>
<dbReference type="InParanoid" id="A3LXL2"/>
<dbReference type="HOGENOM" id="CLU_032487_1_0_1"/>
<dbReference type="Proteomes" id="UP000002258">
    <property type="component" value="Chromosome 6"/>
</dbReference>
<dbReference type="OMA" id="GCCRTKI"/>
<evidence type="ECO:0000259" key="5">
    <source>
        <dbReference type="Pfam" id="PF00561"/>
    </source>
</evidence>
<reference evidence="6" key="1">
    <citation type="journal article" date="2007" name="Nat. Biotechnol.">
        <title>Genome sequence of the lignocellulose-bioconverting and xylose-fermenting yeast Pichia stipitis.</title>
        <authorList>
            <person name="Jeffries T.W."/>
            <person name="Grigoriev I.V."/>
            <person name="Grimwood J."/>
            <person name="Laplaza J.M."/>
            <person name="Aerts A."/>
            <person name="Salamov A."/>
            <person name="Schmutz J."/>
            <person name="Lindquist E."/>
            <person name="Dehal P."/>
            <person name="Shapiro H."/>
            <person name="Jin Y.S."/>
            <person name="Passoth V."/>
            <person name="Richardson P.M."/>
        </authorList>
    </citation>
    <scope>NUCLEOTIDE SEQUENCE [LARGE SCALE GENOMIC DNA]</scope>
    <source>
        <strain evidence="6">CBS 6054</strain>
    </source>
</reference>
<dbReference type="InterPro" id="IPR012020">
    <property type="entry name" value="ABHD4"/>
</dbReference>
<keyword evidence="2" id="KW-0719">Serine esterase</keyword>
<dbReference type="PANTHER" id="PTHR10794:SF44">
    <property type="entry name" value="MEDIUM-CHAIN FATTY ACID ETHYL ESTER SYNTHASE_ESTERASE 1-RELATED"/>
    <property type="match status" value="1"/>
</dbReference>
<dbReference type="EMBL" id="CP000500">
    <property type="protein sequence ID" value="ABN67481.2"/>
    <property type="molecule type" value="Genomic_DNA"/>
</dbReference>
<dbReference type="GO" id="GO:0008126">
    <property type="term" value="F:acetylesterase activity"/>
    <property type="evidence" value="ECO:0007669"/>
    <property type="project" value="TreeGrafter"/>
</dbReference>
<name>A3LXL2_PICST</name>
<feature type="active site" description="Charge relay system" evidence="4">
    <location>
        <position position="399"/>
    </location>
</feature>
<evidence type="ECO:0000313" key="6">
    <source>
        <dbReference type="EMBL" id="ABN67481.2"/>
    </source>
</evidence>
<proteinExistence type="inferred from homology"/>
<dbReference type="GO" id="GO:0051793">
    <property type="term" value="P:medium-chain fatty acid catabolic process"/>
    <property type="evidence" value="ECO:0007669"/>
    <property type="project" value="TreeGrafter"/>
</dbReference>
<dbReference type="Gene3D" id="3.40.50.1820">
    <property type="entry name" value="alpha/beta hydrolase"/>
    <property type="match status" value="1"/>
</dbReference>
<feature type="active site" description="Charge relay system" evidence="4">
    <location>
        <position position="233"/>
    </location>
</feature>
<dbReference type="OrthoDB" id="5954035at2759"/>
<dbReference type="ESTHER" id="picst-a3lxl2">
    <property type="family name" value="abh_upf0017"/>
</dbReference>
<dbReference type="InterPro" id="IPR000952">
    <property type="entry name" value="AB_hydrolase_4_CS"/>
</dbReference>
<dbReference type="GeneID" id="4840388"/>
<evidence type="ECO:0000256" key="2">
    <source>
        <dbReference type="ARBA" id="ARBA00022487"/>
    </source>
</evidence>
<evidence type="ECO:0000256" key="1">
    <source>
        <dbReference type="ARBA" id="ARBA00010884"/>
    </source>
</evidence>
<keyword evidence="7" id="KW-1185">Reference proteome</keyword>
<dbReference type="FunCoup" id="A3LXL2">
    <property type="interactions" value="377"/>
</dbReference>
<dbReference type="AlphaFoldDB" id="A3LXL2"/>
<dbReference type="InterPro" id="IPR000073">
    <property type="entry name" value="AB_hydrolase_1"/>
</dbReference>
<dbReference type="STRING" id="322104.A3LXL2"/>
<protein>
    <submittedName>
        <fullName evidence="6">Alcohol acyl transferase</fullName>
    </submittedName>
</protein>
<dbReference type="GO" id="GO:0016740">
    <property type="term" value="F:transferase activity"/>
    <property type="evidence" value="ECO:0007669"/>
    <property type="project" value="UniProtKB-KW"/>
</dbReference>
<sequence>MGILNWGFRANVKVHQSSKAYDLPLKSNKEDSISFTDFVRKEIPTLDESKKLWLHPLLFNGALQTLYYTSVDSIAKFPVYYGRETFEYKDQGTCSLDWAIPKPESKEEFKKLHDETLPEDSPKLHPRTRFFSEQELAERKKHGQDVGSEKPIAVVLHGLCGGSHEPLIRNFVETINSHVNGWDVLVVNNRGCCRTKITSAKLFNALSTDDVKDVLHELKKRYPSRPIYAVGFSFGACILANFLGDPNHSEEDHNLIRAAALIGCPWDLVDSCYHLQQSYSGNYLFNPALTTYLQKLVKNNYKTLSSFSPDVFTDDLYREFMKPKTTVEFDNVYTCHSAGFSNAMDYYREASPVRRIGNIKTPTLILNSTDDPTISVRLPKLEVLENPYLAMIETDLGGHLSYAKRSGDFWSVELVEEFFTKFDKVVA</sequence>
<dbReference type="GO" id="GO:0047372">
    <property type="term" value="F:monoacylglycerol lipase activity"/>
    <property type="evidence" value="ECO:0007669"/>
    <property type="project" value="TreeGrafter"/>
</dbReference>
<dbReference type="InterPro" id="IPR029058">
    <property type="entry name" value="AB_hydrolase_fold"/>
</dbReference>
<keyword evidence="3" id="KW-0378">Hydrolase</keyword>
<evidence type="ECO:0000256" key="4">
    <source>
        <dbReference type="PIRSR" id="PIRSR005211-1"/>
    </source>
</evidence>
<comment type="similarity">
    <text evidence="1">Belongs to the AB hydrolase superfamily. AB hydrolase 4 family.</text>
</comment>
<dbReference type="PIRSF" id="PIRSF005211">
    <property type="entry name" value="Ab_hydro_YheT"/>
    <property type="match status" value="1"/>
</dbReference>
<keyword evidence="6" id="KW-0808">Transferase</keyword>
<feature type="active site" description="Charge relay system" evidence="4">
    <location>
        <position position="371"/>
    </location>
</feature>
<gene>
    <name evidence="6" type="primary">EHT1</name>
    <name evidence="6" type="ORF">PICST_84806</name>
</gene>
<organism evidence="6 7">
    <name type="scientific">Scheffersomyces stipitis (strain ATCC 58785 / CBS 6054 / NBRC 10063 / NRRL Y-11545)</name>
    <name type="common">Yeast</name>
    <name type="synonym">Pichia stipitis</name>
    <dbReference type="NCBI Taxonomy" id="322104"/>
    <lineage>
        <taxon>Eukaryota</taxon>
        <taxon>Fungi</taxon>
        <taxon>Dikarya</taxon>
        <taxon>Ascomycota</taxon>
        <taxon>Saccharomycotina</taxon>
        <taxon>Pichiomycetes</taxon>
        <taxon>Debaryomycetaceae</taxon>
        <taxon>Scheffersomyces</taxon>
    </lineage>
</organism>
<dbReference type="SUPFAM" id="SSF53474">
    <property type="entry name" value="alpha/beta-Hydrolases"/>
    <property type="match status" value="1"/>
</dbReference>
<evidence type="ECO:0000256" key="3">
    <source>
        <dbReference type="ARBA" id="ARBA00022801"/>
    </source>
</evidence>
<dbReference type="GO" id="GO:0051792">
    <property type="term" value="P:medium-chain fatty acid biosynthetic process"/>
    <property type="evidence" value="ECO:0007669"/>
    <property type="project" value="TreeGrafter"/>
</dbReference>
<accession>A3LXL2</accession>
<evidence type="ECO:0000313" key="7">
    <source>
        <dbReference type="Proteomes" id="UP000002258"/>
    </source>
</evidence>
<feature type="domain" description="AB hydrolase-1" evidence="5">
    <location>
        <begin position="154"/>
        <end position="375"/>
    </location>
</feature>